<keyword evidence="2" id="KW-0813">Transport</keyword>
<keyword evidence="6" id="KW-1185">Reference proteome</keyword>
<sequence>MYQRLLFCLALAGPVLAWADSDLLEGSHLDVNLRHFYSNQHTRQNTYLAVRKDGELTPTRLRETWVQGLMLNYASGYTSGVLGIGLDASLYSAVNLQRGHGRVANGGDRVLVDSGGDAAPTWSRLGIGAVRLRLADTTLRVGRQRTENPMLRYKDNRALPSSFEGVALSNLQLAGIKLEAGRFERAIPRTGSGSERLTTTFGDRGVNADSLQYVGASYAGAISASAYASRFADTWQQTYLGLSSTLGDQNSLAVRNALHYYRTRDIGRQKLGYIDNQAYSLATTVFHRGHGLTLAWQQIEGDEYFDYVWESSSNFMANSLYSDYNGPNERSWQLRYDLDAARYGMPGLTIGVWHARGWGIDGSHYRGGRNGRHAGYAVQGLDGAGHEENGLVMSYVVQSGILKKTAVRTLVYNHRAHGGQIDGSYDEVRLVINLPIQIW</sequence>
<feature type="chain" id="PRO_5046958553" evidence="4">
    <location>
        <begin position="20"/>
        <end position="439"/>
    </location>
</feature>
<dbReference type="RefSeq" id="WP_060477031.1">
    <property type="nucleotide sequence ID" value="NZ_CP104557.1"/>
</dbReference>
<evidence type="ECO:0000313" key="5">
    <source>
        <dbReference type="EMBL" id="UXH38033.1"/>
    </source>
</evidence>
<evidence type="ECO:0000256" key="3">
    <source>
        <dbReference type="ARBA" id="ARBA00022729"/>
    </source>
</evidence>
<comment type="similarity">
    <text evidence="1">Belongs to the outer membrane porin (Opr) (TC 1.B.25) family.</text>
</comment>
<reference evidence="5" key="1">
    <citation type="submission" date="2022-09" db="EMBL/GenBank/DDBJ databases">
        <title>Complete genome sequence of Pseudomonas promysalinigenes strain RL-WG26, a newly isolated PGPR with the potential for plant salinity stress alleviation.</title>
        <authorList>
            <person name="Ren L."/>
            <person name="Wang G."/>
            <person name="Hu H."/>
        </authorList>
    </citation>
    <scope>NUCLEOTIDE SEQUENCE</scope>
    <source>
        <strain evidence="5">RL-WG26</strain>
    </source>
</reference>
<name>A0ABY6AK85_9PSED</name>
<proteinExistence type="inferred from homology"/>
<dbReference type="EMBL" id="CP104557">
    <property type="protein sequence ID" value="UXH38033.1"/>
    <property type="molecule type" value="Genomic_DNA"/>
</dbReference>
<accession>A0ABY6AK85</accession>
<evidence type="ECO:0000256" key="4">
    <source>
        <dbReference type="SAM" id="SignalP"/>
    </source>
</evidence>
<keyword evidence="3 4" id="KW-0732">Signal</keyword>
<dbReference type="Proteomes" id="UP001064504">
    <property type="component" value="Chromosome"/>
</dbReference>
<dbReference type="InterPro" id="IPR005318">
    <property type="entry name" value="OM_porin_bac"/>
</dbReference>
<protein>
    <submittedName>
        <fullName evidence="5">OprD family porin</fullName>
    </submittedName>
</protein>
<evidence type="ECO:0000256" key="2">
    <source>
        <dbReference type="ARBA" id="ARBA00022448"/>
    </source>
</evidence>
<dbReference type="PANTHER" id="PTHR34596:SF2">
    <property type="entry name" value="CHITOPORIN"/>
    <property type="match status" value="1"/>
</dbReference>
<gene>
    <name evidence="5" type="ORF">N5C08_13590</name>
</gene>
<evidence type="ECO:0000256" key="1">
    <source>
        <dbReference type="ARBA" id="ARBA00009075"/>
    </source>
</evidence>
<dbReference type="Pfam" id="PF03573">
    <property type="entry name" value="OprD"/>
    <property type="match status" value="1"/>
</dbReference>
<evidence type="ECO:0000313" key="6">
    <source>
        <dbReference type="Proteomes" id="UP001064504"/>
    </source>
</evidence>
<dbReference type="InterPro" id="IPR023614">
    <property type="entry name" value="Porin_dom_sf"/>
</dbReference>
<organism evidence="5 6">
    <name type="scientific">Pseudomonas promysalinigenes</name>
    <dbReference type="NCBI Taxonomy" id="485898"/>
    <lineage>
        <taxon>Bacteria</taxon>
        <taxon>Pseudomonadati</taxon>
        <taxon>Pseudomonadota</taxon>
        <taxon>Gammaproteobacteria</taxon>
        <taxon>Pseudomonadales</taxon>
        <taxon>Pseudomonadaceae</taxon>
        <taxon>Pseudomonas</taxon>
    </lineage>
</organism>
<dbReference type="Gene3D" id="2.40.160.10">
    <property type="entry name" value="Porin"/>
    <property type="match status" value="1"/>
</dbReference>
<dbReference type="PANTHER" id="PTHR34596">
    <property type="entry name" value="CHITOPORIN"/>
    <property type="match status" value="1"/>
</dbReference>
<feature type="signal peptide" evidence="4">
    <location>
        <begin position="1"/>
        <end position="19"/>
    </location>
</feature>